<evidence type="ECO:0000256" key="1">
    <source>
        <dbReference type="SAM" id="MobiDB-lite"/>
    </source>
</evidence>
<feature type="region of interest" description="Disordered" evidence="1">
    <location>
        <begin position="29"/>
        <end position="70"/>
    </location>
</feature>
<evidence type="ECO:0000313" key="2">
    <source>
        <dbReference type="EMBL" id="CAG8728860.1"/>
    </source>
</evidence>
<feature type="compositionally biased region" description="Basic and acidic residues" evidence="1">
    <location>
        <begin position="40"/>
        <end position="70"/>
    </location>
</feature>
<proteinExistence type="predicted"/>
<gene>
    <name evidence="2" type="ORF">RFULGI_LOCUS11977</name>
</gene>
<organism evidence="2 3">
    <name type="scientific">Racocetra fulgida</name>
    <dbReference type="NCBI Taxonomy" id="60492"/>
    <lineage>
        <taxon>Eukaryota</taxon>
        <taxon>Fungi</taxon>
        <taxon>Fungi incertae sedis</taxon>
        <taxon>Mucoromycota</taxon>
        <taxon>Glomeromycotina</taxon>
        <taxon>Glomeromycetes</taxon>
        <taxon>Diversisporales</taxon>
        <taxon>Gigasporaceae</taxon>
        <taxon>Racocetra</taxon>
    </lineage>
</organism>
<sequence length="70" mass="8271">MNIHELVVIDEEEKDTVNEVITENEIENMNSRIVSEDENENRFSDASDNENRFSDVSKRFSETSENENRF</sequence>
<dbReference type="AlphaFoldDB" id="A0A9N9IBP6"/>
<keyword evidence="3" id="KW-1185">Reference proteome</keyword>
<evidence type="ECO:0000313" key="3">
    <source>
        <dbReference type="Proteomes" id="UP000789396"/>
    </source>
</evidence>
<feature type="non-terminal residue" evidence="2">
    <location>
        <position position="70"/>
    </location>
</feature>
<reference evidence="2" key="1">
    <citation type="submission" date="2021-06" db="EMBL/GenBank/DDBJ databases">
        <authorList>
            <person name="Kallberg Y."/>
            <person name="Tangrot J."/>
            <person name="Rosling A."/>
        </authorList>
    </citation>
    <scope>NUCLEOTIDE SEQUENCE</scope>
    <source>
        <strain evidence="2">IN212</strain>
    </source>
</reference>
<protein>
    <submittedName>
        <fullName evidence="2">470_t:CDS:1</fullName>
    </submittedName>
</protein>
<accession>A0A9N9IBP6</accession>
<dbReference type="Proteomes" id="UP000789396">
    <property type="component" value="Unassembled WGS sequence"/>
</dbReference>
<dbReference type="EMBL" id="CAJVPZ010027608">
    <property type="protein sequence ID" value="CAG8728860.1"/>
    <property type="molecule type" value="Genomic_DNA"/>
</dbReference>
<comment type="caution">
    <text evidence="2">The sequence shown here is derived from an EMBL/GenBank/DDBJ whole genome shotgun (WGS) entry which is preliminary data.</text>
</comment>
<name>A0A9N9IBP6_9GLOM</name>